<dbReference type="Pfam" id="PF14014">
    <property type="entry name" value="DUF4230"/>
    <property type="match status" value="1"/>
</dbReference>
<dbReference type="EMBL" id="ACLR01000034">
    <property type="protein sequence ID" value="EEK17561.1"/>
    <property type="molecule type" value="Genomic_DNA"/>
</dbReference>
<dbReference type="STRING" id="596327.PORUE0001_0158"/>
<proteinExistence type="predicted"/>
<dbReference type="InterPro" id="IPR025324">
    <property type="entry name" value="DUF4230"/>
</dbReference>
<comment type="caution">
    <text evidence="1">The sequence shown here is derived from an EMBL/GenBank/DDBJ whole genome shotgun (WGS) entry which is preliminary data.</text>
</comment>
<organism evidence="1 2">
    <name type="scientific">Porphyromonas uenonis 60-3</name>
    <dbReference type="NCBI Taxonomy" id="596327"/>
    <lineage>
        <taxon>Bacteria</taxon>
        <taxon>Pseudomonadati</taxon>
        <taxon>Bacteroidota</taxon>
        <taxon>Bacteroidia</taxon>
        <taxon>Bacteroidales</taxon>
        <taxon>Porphyromonadaceae</taxon>
        <taxon>Porphyromonas</taxon>
    </lineage>
</organism>
<evidence type="ECO:0008006" key="3">
    <source>
        <dbReference type="Google" id="ProtNLM"/>
    </source>
</evidence>
<accession>C2M9K8</accession>
<name>C2M9K8_9PORP</name>
<protein>
    <recommendedName>
        <fullName evidence="3">DUF4230 domain-containing protein</fullName>
    </recommendedName>
</protein>
<sequence>MLTALLCLLVSLLSCSKRKTAEELLQEAIVQQYQSVGKLLLTETTLQKAVTLQDPKISFYDISSFKDFTKWLSNQTKIGNRVGIYSFDATLVSYTDLTDFSADDVTYDKDQQRLTLYISPIQVELRGRDFTLRTEYEYVAPLRNAITPQDRARVKERAYQVLQQEITANDQLIAQIRQRSIEKLRRWLTQLLLSYDLPPTVTIVERGSALVPPNTQTSSPL</sequence>
<evidence type="ECO:0000313" key="2">
    <source>
        <dbReference type="Proteomes" id="UP000003303"/>
    </source>
</evidence>
<dbReference type="Proteomes" id="UP000003303">
    <property type="component" value="Unassembled WGS sequence"/>
</dbReference>
<reference evidence="1 2" key="1">
    <citation type="submission" date="2009-04" db="EMBL/GenBank/DDBJ databases">
        <authorList>
            <person name="Sebastian Y."/>
            <person name="Madupu R."/>
            <person name="Durkin A.S."/>
            <person name="Torralba M."/>
            <person name="Methe B."/>
            <person name="Sutton G.G."/>
            <person name="Strausberg R.L."/>
            <person name="Nelson K.E."/>
        </authorList>
    </citation>
    <scope>NUCLEOTIDE SEQUENCE [LARGE SCALE GENOMIC DNA]</scope>
    <source>
        <strain evidence="1 2">60-3</strain>
    </source>
</reference>
<dbReference type="AlphaFoldDB" id="C2M9K8"/>
<evidence type="ECO:0000313" key="1">
    <source>
        <dbReference type="EMBL" id="EEK17561.1"/>
    </source>
</evidence>
<keyword evidence="2" id="KW-1185">Reference proteome</keyword>
<gene>
    <name evidence="1" type="ORF">PORUE0001_0158</name>
</gene>